<dbReference type="PANTHER" id="PTHR43180">
    <property type="entry name" value="3-OXOACYL-(ACYL-CARRIER-PROTEIN) REDUCTASE (AFU_ORTHOLOGUE AFUA_6G11210)"/>
    <property type="match status" value="1"/>
</dbReference>
<evidence type="ECO:0000313" key="3">
    <source>
        <dbReference type="EMBL" id="CAB4322967.1"/>
    </source>
</evidence>
<evidence type="ECO:0000256" key="1">
    <source>
        <dbReference type="ARBA" id="ARBA00006484"/>
    </source>
</evidence>
<comment type="similarity">
    <text evidence="1">Belongs to the short-chain dehydrogenases/reductases (SDR) family.</text>
</comment>
<dbReference type="GO" id="GO:0016491">
    <property type="term" value="F:oxidoreductase activity"/>
    <property type="evidence" value="ECO:0007669"/>
    <property type="project" value="UniProtKB-KW"/>
</dbReference>
<keyword evidence="2" id="KW-0560">Oxidoreductase</keyword>
<dbReference type="PRINTS" id="PR00081">
    <property type="entry name" value="GDHRDH"/>
</dbReference>
<protein>
    <submittedName>
        <fullName evidence="4">Unannotated protein</fullName>
    </submittedName>
</protein>
<evidence type="ECO:0000313" key="4">
    <source>
        <dbReference type="EMBL" id="CAB4922633.1"/>
    </source>
</evidence>
<dbReference type="Gene3D" id="3.40.50.720">
    <property type="entry name" value="NAD(P)-binding Rossmann-like Domain"/>
    <property type="match status" value="1"/>
</dbReference>
<dbReference type="InterPro" id="IPR002347">
    <property type="entry name" value="SDR_fam"/>
</dbReference>
<reference evidence="4" key="1">
    <citation type="submission" date="2020-05" db="EMBL/GenBank/DDBJ databases">
        <authorList>
            <person name="Chiriac C."/>
            <person name="Salcher M."/>
            <person name="Ghai R."/>
            <person name="Kavagutti S V."/>
        </authorList>
    </citation>
    <scope>NUCLEOTIDE SEQUENCE</scope>
</reference>
<dbReference type="PANTHER" id="PTHR43180:SF66">
    <property type="entry name" value="SHORT-CHAIN DEHYDROGENASE_REDUCTASE FAMILY PROTEIN"/>
    <property type="match status" value="1"/>
</dbReference>
<accession>A0A6J7HWA0</accession>
<dbReference type="SUPFAM" id="SSF51735">
    <property type="entry name" value="NAD(P)-binding Rossmann-fold domains"/>
    <property type="match status" value="1"/>
</dbReference>
<dbReference type="Pfam" id="PF13561">
    <property type="entry name" value="adh_short_C2"/>
    <property type="match status" value="1"/>
</dbReference>
<dbReference type="AlphaFoldDB" id="A0A6J7HWA0"/>
<dbReference type="Pfam" id="PF00106">
    <property type="entry name" value="adh_short"/>
    <property type="match status" value="1"/>
</dbReference>
<gene>
    <name evidence="3" type="ORF">UFOPK1392_00710</name>
    <name evidence="4" type="ORF">UFOPK3733_00164</name>
</gene>
<organism evidence="4">
    <name type="scientific">freshwater metagenome</name>
    <dbReference type="NCBI Taxonomy" id="449393"/>
    <lineage>
        <taxon>unclassified sequences</taxon>
        <taxon>metagenomes</taxon>
        <taxon>ecological metagenomes</taxon>
    </lineage>
</organism>
<dbReference type="EMBL" id="CAFBNC010000004">
    <property type="protein sequence ID" value="CAB4922633.1"/>
    <property type="molecule type" value="Genomic_DNA"/>
</dbReference>
<name>A0A6J7HWA0_9ZZZZ</name>
<dbReference type="InterPro" id="IPR036291">
    <property type="entry name" value="NAD(P)-bd_dom_sf"/>
</dbReference>
<evidence type="ECO:0000256" key="2">
    <source>
        <dbReference type="ARBA" id="ARBA00023002"/>
    </source>
</evidence>
<proteinExistence type="inferred from homology"/>
<sequence>MSANPSSDLCSYAGKRVVVTGGATGIGSALVDLLREHDVEYITVLDIKEPTGAVDTFIRTDLSDPASVDAAIAALTGRIDVLFSNAGVAANAGVRTCMAVNVAASRRLADGLIDRIPEGGTIVFTASMAGNGWPAKLAEINTLLDIADWDEFLDWCEAHPEVVEDVYGFSKMCMQVYVMRSSYASIRRGVRINSICPAPVDTPLMADFRESMGDKVIDWSVTVQGNGRMAVATDIAPPLVFMGSDAASFINGVNLLVDAGFTAAMTTGQADFSGLA</sequence>
<dbReference type="EMBL" id="CAEMXZ010000022">
    <property type="protein sequence ID" value="CAB4322967.1"/>
    <property type="molecule type" value="Genomic_DNA"/>
</dbReference>